<name>A0AA38LSL7_9TREE</name>
<keyword evidence="3" id="KW-1185">Reference proteome</keyword>
<feature type="compositionally biased region" description="Low complexity" evidence="1">
    <location>
        <begin position="71"/>
        <end position="81"/>
    </location>
</feature>
<gene>
    <name evidence="2" type="ORF">MKK02DRAFT_30437</name>
</gene>
<dbReference type="Proteomes" id="UP001164286">
    <property type="component" value="Unassembled WGS sequence"/>
</dbReference>
<sequence length="122" mass="13216">MARRVKLEVAGIRLRPLPPIASVIPNIGNMGQGCAYMVRHVIPSTIRRSIGHPADRTGLPSSLDQNSIHRPIAPRAAPQPRLDASLTASARPSAASFVERPPWWLCSSGFKLRKDKKGSGGY</sequence>
<evidence type="ECO:0000313" key="2">
    <source>
        <dbReference type="EMBL" id="KAI9632684.1"/>
    </source>
</evidence>
<organism evidence="2 3">
    <name type="scientific">Dioszegia hungarica</name>
    <dbReference type="NCBI Taxonomy" id="4972"/>
    <lineage>
        <taxon>Eukaryota</taxon>
        <taxon>Fungi</taxon>
        <taxon>Dikarya</taxon>
        <taxon>Basidiomycota</taxon>
        <taxon>Agaricomycotina</taxon>
        <taxon>Tremellomycetes</taxon>
        <taxon>Tremellales</taxon>
        <taxon>Bulleribasidiaceae</taxon>
        <taxon>Dioszegia</taxon>
    </lineage>
</organism>
<protein>
    <submittedName>
        <fullName evidence="2">Uncharacterized protein</fullName>
    </submittedName>
</protein>
<dbReference type="AlphaFoldDB" id="A0AA38LSL7"/>
<comment type="caution">
    <text evidence="2">The sequence shown here is derived from an EMBL/GenBank/DDBJ whole genome shotgun (WGS) entry which is preliminary data.</text>
</comment>
<evidence type="ECO:0000256" key="1">
    <source>
        <dbReference type="SAM" id="MobiDB-lite"/>
    </source>
</evidence>
<accession>A0AA38LSL7</accession>
<dbReference type="PROSITE" id="PS51257">
    <property type="entry name" value="PROKAR_LIPOPROTEIN"/>
    <property type="match status" value="1"/>
</dbReference>
<evidence type="ECO:0000313" key="3">
    <source>
        <dbReference type="Proteomes" id="UP001164286"/>
    </source>
</evidence>
<proteinExistence type="predicted"/>
<dbReference type="GeneID" id="77727249"/>
<dbReference type="EMBL" id="JAKWFO010000014">
    <property type="protein sequence ID" value="KAI9632684.1"/>
    <property type="molecule type" value="Genomic_DNA"/>
</dbReference>
<dbReference type="RefSeq" id="XP_052942461.1">
    <property type="nucleotide sequence ID" value="XM_053088044.1"/>
</dbReference>
<reference evidence="2" key="1">
    <citation type="journal article" date="2022" name="G3 (Bethesda)">
        <title>High quality genome of the basidiomycete yeast Dioszegia hungarica PDD-24b-2 isolated from cloud water.</title>
        <authorList>
            <person name="Jarrige D."/>
            <person name="Haridas S."/>
            <person name="Bleykasten-Grosshans C."/>
            <person name="Joly M."/>
            <person name="Nadalig T."/>
            <person name="Sancelme M."/>
            <person name="Vuilleumier S."/>
            <person name="Grigoriev I.V."/>
            <person name="Amato P."/>
            <person name="Bringel F."/>
        </authorList>
    </citation>
    <scope>NUCLEOTIDE SEQUENCE</scope>
    <source>
        <strain evidence="2">PDD-24b-2</strain>
    </source>
</reference>
<feature type="region of interest" description="Disordered" evidence="1">
    <location>
        <begin position="71"/>
        <end position="96"/>
    </location>
</feature>